<feature type="transmembrane region" description="Helical" evidence="3">
    <location>
        <begin position="311"/>
        <end position="332"/>
    </location>
</feature>
<feature type="region of interest" description="Disordered" evidence="2">
    <location>
        <begin position="344"/>
        <end position="393"/>
    </location>
</feature>
<organism evidence="5 6">
    <name type="scientific">Coccomyxa viridis</name>
    <dbReference type="NCBI Taxonomy" id="1274662"/>
    <lineage>
        <taxon>Eukaryota</taxon>
        <taxon>Viridiplantae</taxon>
        <taxon>Chlorophyta</taxon>
        <taxon>core chlorophytes</taxon>
        <taxon>Trebouxiophyceae</taxon>
        <taxon>Trebouxiophyceae incertae sedis</taxon>
        <taxon>Coccomyxaceae</taxon>
        <taxon>Coccomyxa</taxon>
    </lineage>
</organism>
<dbReference type="PANTHER" id="PTHR34826:SF2">
    <property type="entry name" value="UPF0590 PROTEIN C409.17C"/>
    <property type="match status" value="1"/>
</dbReference>
<dbReference type="InterPro" id="IPR000591">
    <property type="entry name" value="DEP_dom"/>
</dbReference>
<sequence>MPRANGGVHAENGKPGMPSSSTAGTDSAPEVKQWTDAELISLAEHMQQEIEIRDRVRRFRRYECCFTGKDAVAWLTSNDKAATPEEAVMLGNDMLRAGLLHHVSFKRPFQDKDSLYRFLDVGEASDFDDTSSTQTPKPDEPERHSDEFESFERLYDDLWARREPAQAGQSSSKTGNGSSASPSPSPGPKPLDEGNGTKSGRGTALRGTNRGSQWSMAGEVTHLQRRVADLAAELQAQQEMNRVICDVQTLQMKNQQELFSLLQSRLERAIRRGTRIGMQLQVVFVFVVVLLAAQAQAYLSGLPASNLARVAAVLIPYFACIAVAAVMCWAPWEVPPKRAPVIHATSASREPEEAAGDAEVESREQEPADEGPSGFERPSEHQDASGAPRAADFEGWPDAPMLVRSAPLEYQHVSSASPSGGVRINDGRRIEFETPLFKGCAVIWAQGLPTTPEGLFEGQRRKTSITIQGRFKRELDFEDVVTGQEFGRPAQNLPAKWLVETVLIKLAKRISPSMEIGPLSAPYLLVPVMALAQVVNVSRPGEEPDPAGHVPEDVRLHDSAFSDPEGGPMPATKRKKFMWTAKHRAGRRFSTEHVWTFQLYQHFVDMGKYELNMIYKFDLARNLDGQPLQFMVKDRASDQYVLNLHAWHRKLLENGG</sequence>
<keyword evidence="1" id="KW-0175">Coiled coil</keyword>
<dbReference type="Proteomes" id="UP001497392">
    <property type="component" value="Unassembled WGS sequence"/>
</dbReference>
<evidence type="ECO:0000256" key="1">
    <source>
        <dbReference type="SAM" id="Coils"/>
    </source>
</evidence>
<keyword evidence="6" id="KW-1185">Reference proteome</keyword>
<evidence type="ECO:0000259" key="4">
    <source>
        <dbReference type="PROSITE" id="PS50186"/>
    </source>
</evidence>
<protein>
    <submittedName>
        <fullName evidence="5">G11037 protein</fullName>
    </submittedName>
</protein>
<feature type="coiled-coil region" evidence="1">
    <location>
        <begin position="220"/>
        <end position="272"/>
    </location>
</feature>
<dbReference type="EMBL" id="CAXHTA020000017">
    <property type="protein sequence ID" value="CAL5227985.1"/>
    <property type="molecule type" value="Genomic_DNA"/>
</dbReference>
<evidence type="ECO:0000256" key="2">
    <source>
        <dbReference type="SAM" id="MobiDB-lite"/>
    </source>
</evidence>
<name>A0ABP1G9P5_9CHLO</name>
<feature type="transmembrane region" description="Helical" evidence="3">
    <location>
        <begin position="280"/>
        <end position="299"/>
    </location>
</feature>
<dbReference type="SUPFAM" id="SSF46785">
    <property type="entry name" value="Winged helix' DNA-binding domain"/>
    <property type="match status" value="1"/>
</dbReference>
<feature type="region of interest" description="Disordered" evidence="2">
    <location>
        <begin position="125"/>
        <end position="148"/>
    </location>
</feature>
<dbReference type="Pfam" id="PF08588">
    <property type="entry name" value="Duc1"/>
    <property type="match status" value="1"/>
</dbReference>
<dbReference type="Gene3D" id="1.10.10.10">
    <property type="entry name" value="Winged helix-like DNA-binding domain superfamily/Winged helix DNA-binding domain"/>
    <property type="match status" value="1"/>
</dbReference>
<feature type="region of interest" description="Disordered" evidence="2">
    <location>
        <begin position="1"/>
        <end position="29"/>
    </location>
</feature>
<dbReference type="Pfam" id="PF00610">
    <property type="entry name" value="DEP"/>
    <property type="match status" value="1"/>
</dbReference>
<comment type="caution">
    <text evidence="5">The sequence shown here is derived from an EMBL/GenBank/DDBJ whole genome shotgun (WGS) entry which is preliminary data.</text>
</comment>
<feature type="compositionally biased region" description="Basic and acidic residues" evidence="2">
    <location>
        <begin position="137"/>
        <end position="148"/>
    </location>
</feature>
<keyword evidence="3" id="KW-0812">Transmembrane</keyword>
<feature type="region of interest" description="Disordered" evidence="2">
    <location>
        <begin position="163"/>
        <end position="216"/>
    </location>
</feature>
<dbReference type="CDD" id="cd04371">
    <property type="entry name" value="DEP"/>
    <property type="match status" value="1"/>
</dbReference>
<dbReference type="InterPro" id="IPR013897">
    <property type="entry name" value="Duc1"/>
</dbReference>
<evidence type="ECO:0000313" key="5">
    <source>
        <dbReference type="EMBL" id="CAL5227985.1"/>
    </source>
</evidence>
<feature type="domain" description="DEP" evidence="4">
    <location>
        <begin position="46"/>
        <end position="120"/>
    </location>
</feature>
<dbReference type="InterPro" id="IPR036390">
    <property type="entry name" value="WH_DNA-bd_sf"/>
</dbReference>
<reference evidence="5 6" key="1">
    <citation type="submission" date="2024-06" db="EMBL/GenBank/DDBJ databases">
        <authorList>
            <person name="Kraege A."/>
            <person name="Thomma B."/>
        </authorList>
    </citation>
    <scope>NUCLEOTIDE SEQUENCE [LARGE SCALE GENOMIC DNA]</scope>
</reference>
<dbReference type="SMART" id="SM00049">
    <property type="entry name" value="DEP"/>
    <property type="match status" value="1"/>
</dbReference>
<keyword evidence="3" id="KW-0472">Membrane</keyword>
<evidence type="ECO:0000313" key="6">
    <source>
        <dbReference type="Proteomes" id="UP001497392"/>
    </source>
</evidence>
<keyword evidence="3" id="KW-1133">Transmembrane helix</keyword>
<dbReference type="InterPro" id="IPR036388">
    <property type="entry name" value="WH-like_DNA-bd_sf"/>
</dbReference>
<proteinExistence type="predicted"/>
<feature type="compositionally biased region" description="Low complexity" evidence="2">
    <location>
        <begin position="168"/>
        <end position="182"/>
    </location>
</feature>
<dbReference type="PANTHER" id="PTHR34826">
    <property type="entry name" value="UPF0590 PROTEIN C409.17C"/>
    <property type="match status" value="1"/>
</dbReference>
<dbReference type="PROSITE" id="PS50186">
    <property type="entry name" value="DEP"/>
    <property type="match status" value="1"/>
</dbReference>
<gene>
    <name evidence="5" type="primary">g11037</name>
    <name evidence="5" type="ORF">VP750_LOCUS9891</name>
</gene>
<evidence type="ECO:0000256" key="3">
    <source>
        <dbReference type="SAM" id="Phobius"/>
    </source>
</evidence>
<accession>A0ABP1G9P5</accession>